<dbReference type="SUPFAM" id="SSF51445">
    <property type="entry name" value="(Trans)glycosidases"/>
    <property type="match status" value="1"/>
</dbReference>
<dbReference type="Proteomes" id="UP001210211">
    <property type="component" value="Unassembled WGS sequence"/>
</dbReference>
<evidence type="ECO:0000313" key="4">
    <source>
        <dbReference type="Proteomes" id="UP001210211"/>
    </source>
</evidence>
<gene>
    <name evidence="3" type="ORF">LUZ61_020967</name>
</gene>
<keyword evidence="4" id="KW-1185">Reference proteome</keyword>
<evidence type="ECO:0000256" key="2">
    <source>
        <dbReference type="RuleBase" id="RU003690"/>
    </source>
</evidence>
<comment type="caution">
    <text evidence="3">The sequence shown here is derived from an EMBL/GenBank/DDBJ whole genome shotgun (WGS) entry which is preliminary data.</text>
</comment>
<dbReference type="PRINTS" id="PR00131">
    <property type="entry name" value="GLHYDRLASE1"/>
</dbReference>
<proteinExistence type="inferred from homology"/>
<dbReference type="InterPro" id="IPR017853">
    <property type="entry name" value="GH"/>
</dbReference>
<dbReference type="EMBL" id="JAMRDG010000002">
    <property type="protein sequence ID" value="KAJ3691803.1"/>
    <property type="molecule type" value="Genomic_DNA"/>
</dbReference>
<dbReference type="Gene3D" id="3.20.20.80">
    <property type="entry name" value="Glycosidases"/>
    <property type="match status" value="1"/>
</dbReference>
<dbReference type="Pfam" id="PF00232">
    <property type="entry name" value="Glyco_hydro_1"/>
    <property type="match status" value="1"/>
</dbReference>
<reference evidence="3 4" key="1">
    <citation type="journal article" date="2022" name="Cell">
        <title>Repeat-based holocentromeres influence genome architecture and karyotype evolution.</title>
        <authorList>
            <person name="Hofstatter P.G."/>
            <person name="Thangavel G."/>
            <person name="Lux T."/>
            <person name="Neumann P."/>
            <person name="Vondrak T."/>
            <person name="Novak P."/>
            <person name="Zhang M."/>
            <person name="Costa L."/>
            <person name="Castellani M."/>
            <person name="Scott A."/>
            <person name="Toegelov H."/>
            <person name="Fuchs J."/>
            <person name="Mata-Sucre Y."/>
            <person name="Dias Y."/>
            <person name="Vanzela A.L.L."/>
            <person name="Huettel B."/>
            <person name="Almeida C.C.S."/>
            <person name="Simkova H."/>
            <person name="Souza G."/>
            <person name="Pedrosa-Harand A."/>
            <person name="Macas J."/>
            <person name="Mayer K.F.X."/>
            <person name="Houben A."/>
            <person name="Marques A."/>
        </authorList>
    </citation>
    <scope>NUCLEOTIDE SEQUENCE [LARGE SCALE GENOMIC DNA]</scope>
    <source>
        <strain evidence="3">RhyTen1mFocal</strain>
    </source>
</reference>
<protein>
    <recommendedName>
        <fullName evidence="5">4-hydroxy-7-methoxy-3-oxo-3,4-dihydro-2H-1,4-benzoxazin-2-yl glucosidebeta-D-glucosidase</fullName>
    </recommendedName>
</protein>
<evidence type="ECO:0000256" key="1">
    <source>
        <dbReference type="ARBA" id="ARBA00010838"/>
    </source>
</evidence>
<dbReference type="AlphaFoldDB" id="A0AAD6EPB8"/>
<dbReference type="InterPro" id="IPR001360">
    <property type="entry name" value="Glyco_hydro_1"/>
</dbReference>
<organism evidence="3 4">
    <name type="scientific">Rhynchospora tenuis</name>
    <dbReference type="NCBI Taxonomy" id="198213"/>
    <lineage>
        <taxon>Eukaryota</taxon>
        <taxon>Viridiplantae</taxon>
        <taxon>Streptophyta</taxon>
        <taxon>Embryophyta</taxon>
        <taxon>Tracheophyta</taxon>
        <taxon>Spermatophyta</taxon>
        <taxon>Magnoliopsida</taxon>
        <taxon>Liliopsida</taxon>
        <taxon>Poales</taxon>
        <taxon>Cyperaceae</taxon>
        <taxon>Cyperoideae</taxon>
        <taxon>Rhynchosporeae</taxon>
        <taxon>Rhynchospora</taxon>
    </lineage>
</organism>
<evidence type="ECO:0008006" key="5">
    <source>
        <dbReference type="Google" id="ProtNLM"/>
    </source>
</evidence>
<name>A0AAD6EPB8_9POAL</name>
<dbReference type="PANTHER" id="PTHR10353">
    <property type="entry name" value="GLYCOSYL HYDROLASE"/>
    <property type="match status" value="1"/>
</dbReference>
<dbReference type="GO" id="GO:0005975">
    <property type="term" value="P:carbohydrate metabolic process"/>
    <property type="evidence" value="ECO:0007669"/>
    <property type="project" value="InterPro"/>
</dbReference>
<sequence length="226" mass="26167">MHRVINPVVFGDYPAVMREVVGSRLPNFTGRQSKLVKGSADFIGINHYTSCYISDNSNTDAKRIPDFNADMFALFRMSREDPPTNAFIPFNFDADPKGLQLMLEYFRDVYDNIPVYVEENGLGEPANRTIYDTDRIEYLNSYIGSTLTALRNGANVKGYFVWTLMDVFEFLDGYQSRYGLYYVDFKDENRPRQPKMSAHWYSNFIKSRNDTKIERNIQKSGSSAWL</sequence>
<accession>A0AAD6EPB8</accession>
<dbReference type="PANTHER" id="PTHR10353:SF29">
    <property type="entry name" value="BETA-GLUCOSIDASE 11"/>
    <property type="match status" value="1"/>
</dbReference>
<dbReference type="GO" id="GO:0008422">
    <property type="term" value="F:beta-glucosidase activity"/>
    <property type="evidence" value="ECO:0007669"/>
    <property type="project" value="UniProtKB-ARBA"/>
</dbReference>
<evidence type="ECO:0000313" key="3">
    <source>
        <dbReference type="EMBL" id="KAJ3691803.1"/>
    </source>
</evidence>
<comment type="similarity">
    <text evidence="1 2">Belongs to the glycosyl hydrolase 1 family.</text>
</comment>